<dbReference type="OrthoDB" id="9851152at2"/>
<keyword evidence="2" id="KW-1185">Reference proteome</keyword>
<gene>
    <name evidence="1" type="ordered locus">Plim_2129</name>
</gene>
<dbReference type="AlphaFoldDB" id="D5SMQ1"/>
<accession>D5SMQ1</accession>
<reference evidence="1 2" key="1">
    <citation type="journal article" date="2010" name="Stand. Genomic Sci.">
        <title>Complete genome sequence of Planctomyces limnophilus type strain (Mu 290).</title>
        <authorList>
            <person name="Labutti K."/>
            <person name="Sikorski J."/>
            <person name="Schneider S."/>
            <person name="Nolan M."/>
            <person name="Lucas S."/>
            <person name="Glavina Del Rio T."/>
            <person name="Tice H."/>
            <person name="Cheng J.F."/>
            <person name="Goodwin L."/>
            <person name="Pitluck S."/>
            <person name="Liolios K."/>
            <person name="Ivanova N."/>
            <person name="Mavromatis K."/>
            <person name="Mikhailova N."/>
            <person name="Pati A."/>
            <person name="Chen A."/>
            <person name="Palaniappan K."/>
            <person name="Land M."/>
            <person name="Hauser L."/>
            <person name="Chang Y.J."/>
            <person name="Jeffries C.D."/>
            <person name="Tindall B.J."/>
            <person name="Rohde M."/>
            <person name="Goker M."/>
            <person name="Woyke T."/>
            <person name="Bristow J."/>
            <person name="Eisen J.A."/>
            <person name="Markowitz V."/>
            <person name="Hugenholtz P."/>
            <person name="Kyrpides N.C."/>
            <person name="Klenk H.P."/>
            <person name="Lapidus A."/>
        </authorList>
    </citation>
    <scope>NUCLEOTIDE SEQUENCE [LARGE SCALE GENOMIC DNA]</scope>
    <source>
        <strain evidence="2">ATCC 43296 / DSM 3776 / IFAM 1008 / 290</strain>
    </source>
</reference>
<dbReference type="STRING" id="521674.Plim_2129"/>
<protein>
    <submittedName>
        <fullName evidence="1">Uncharacterized protein</fullName>
    </submittedName>
</protein>
<dbReference type="RefSeq" id="WP_013110387.1">
    <property type="nucleotide sequence ID" value="NC_014148.1"/>
</dbReference>
<dbReference type="Proteomes" id="UP000002220">
    <property type="component" value="Chromosome"/>
</dbReference>
<organism evidence="1 2">
    <name type="scientific">Planctopirus limnophila (strain ATCC 43296 / DSM 3776 / IFAM 1008 / Mu 290)</name>
    <name type="common">Planctomyces limnophilus</name>
    <dbReference type="NCBI Taxonomy" id="521674"/>
    <lineage>
        <taxon>Bacteria</taxon>
        <taxon>Pseudomonadati</taxon>
        <taxon>Planctomycetota</taxon>
        <taxon>Planctomycetia</taxon>
        <taxon>Planctomycetales</taxon>
        <taxon>Planctomycetaceae</taxon>
        <taxon>Planctopirus</taxon>
    </lineage>
</organism>
<dbReference type="KEGG" id="plm:Plim_2129"/>
<dbReference type="HOGENOM" id="CLU_2754400_0_0_0"/>
<sequence>MPEPTPTFAEEMLTKVEDLLRKSAGLKVVTWDGKTMQYEDLFELRNKWRREVAQEQAKRNRVLRVDLSGF</sequence>
<evidence type="ECO:0000313" key="1">
    <source>
        <dbReference type="EMBL" id="ADG67956.1"/>
    </source>
</evidence>
<dbReference type="EMBL" id="CP001744">
    <property type="protein sequence ID" value="ADG67956.1"/>
    <property type="molecule type" value="Genomic_DNA"/>
</dbReference>
<evidence type="ECO:0000313" key="2">
    <source>
        <dbReference type="Proteomes" id="UP000002220"/>
    </source>
</evidence>
<proteinExistence type="predicted"/>
<name>D5SMQ1_PLAL2</name>